<reference evidence="4 5" key="1">
    <citation type="journal article" date="2015" name="Nature">
        <title>rRNA introns, odd ribosomes, and small enigmatic genomes across a large radiation of phyla.</title>
        <authorList>
            <person name="Brown C.T."/>
            <person name="Hug L.A."/>
            <person name="Thomas B.C."/>
            <person name="Sharon I."/>
            <person name="Castelle C.J."/>
            <person name="Singh A."/>
            <person name="Wilkins M.J."/>
            <person name="Williams K.H."/>
            <person name="Banfield J.F."/>
        </authorList>
    </citation>
    <scope>NUCLEOTIDE SEQUENCE [LARGE SCALE GENOMIC DNA]</scope>
</reference>
<dbReference type="EMBL" id="LCMI01000013">
    <property type="protein sequence ID" value="KKU32350.1"/>
    <property type="molecule type" value="Genomic_DNA"/>
</dbReference>
<organism evidence="4 5">
    <name type="scientific">Candidatus Collierbacteria bacterium GW2011_GWA2_46_26</name>
    <dbReference type="NCBI Taxonomy" id="1618381"/>
    <lineage>
        <taxon>Bacteria</taxon>
        <taxon>Candidatus Collieribacteriota</taxon>
    </lineage>
</organism>
<dbReference type="Pfam" id="PF03713">
    <property type="entry name" value="DUF305"/>
    <property type="match status" value="1"/>
</dbReference>
<dbReference type="InterPro" id="IPR044020">
    <property type="entry name" value="DUF5676"/>
</dbReference>
<feature type="transmembrane region" description="Helical" evidence="2">
    <location>
        <begin position="223"/>
        <end position="247"/>
    </location>
</feature>
<dbReference type="Proteomes" id="UP000034794">
    <property type="component" value="Unassembled WGS sequence"/>
</dbReference>
<dbReference type="InterPro" id="IPR012347">
    <property type="entry name" value="Ferritin-like"/>
</dbReference>
<feature type="domain" description="DUF305" evidence="3">
    <location>
        <begin position="38"/>
        <end position="119"/>
    </location>
</feature>
<dbReference type="PANTHER" id="PTHR36933">
    <property type="entry name" value="SLL0788 PROTEIN"/>
    <property type="match status" value="1"/>
</dbReference>
<evidence type="ECO:0000256" key="1">
    <source>
        <dbReference type="SAM" id="MobiDB-lite"/>
    </source>
</evidence>
<feature type="region of interest" description="Disordered" evidence="1">
    <location>
        <begin position="126"/>
        <end position="149"/>
    </location>
</feature>
<dbReference type="InterPro" id="IPR005183">
    <property type="entry name" value="DUF305_CopM-like"/>
</dbReference>
<evidence type="ECO:0000256" key="2">
    <source>
        <dbReference type="SAM" id="Phobius"/>
    </source>
</evidence>
<evidence type="ECO:0000313" key="4">
    <source>
        <dbReference type="EMBL" id="KKU32350.1"/>
    </source>
</evidence>
<dbReference type="AlphaFoldDB" id="A0A0G1SG82"/>
<comment type="caution">
    <text evidence="4">The sequence shown here is derived from an EMBL/GenBank/DDBJ whole genome shotgun (WGS) entry which is preliminary data.</text>
</comment>
<dbReference type="Gene3D" id="1.20.1260.10">
    <property type="match status" value="1"/>
</dbReference>
<keyword evidence="2" id="KW-0472">Membrane</keyword>
<keyword evidence="2" id="KW-1133">Transmembrane helix</keyword>
<evidence type="ECO:0000313" key="5">
    <source>
        <dbReference type="Proteomes" id="UP000034794"/>
    </source>
</evidence>
<protein>
    <recommendedName>
        <fullName evidence="3">DUF305 domain-containing protein</fullName>
    </recommendedName>
</protein>
<dbReference type="PANTHER" id="PTHR36933:SF1">
    <property type="entry name" value="SLL0788 PROTEIN"/>
    <property type="match status" value="1"/>
</dbReference>
<evidence type="ECO:0000259" key="3">
    <source>
        <dbReference type="Pfam" id="PF03713"/>
    </source>
</evidence>
<dbReference type="Pfam" id="PF18926">
    <property type="entry name" value="DUF5676"/>
    <property type="match status" value="1"/>
</dbReference>
<name>A0A0G1SG82_9BACT</name>
<accession>A0A0G1SG82</accession>
<proteinExistence type="predicted"/>
<feature type="transmembrane region" description="Helical" evidence="2">
    <location>
        <begin position="179"/>
        <end position="203"/>
    </location>
</feature>
<sequence>MTKQPFLYLVLGLLAGALITSAFLSPNRSETSSDSNIDRHFIEQMIPHHEDAITMANSALKKSKKSEIKTLAQNILKSQGDEIAQMTQWYGEWFGKEVPRGATQMGTHGMMGSGSSMHMGLLGNETDIPKRNNWPKTSSSPKIKKSPTCDPGTPLGTNNYLLLLIINNMKHDPIVTGHAAGATTAIVYTVCRLLVGLFPDWMYSMGQSWFHGIALQKLENTNLTLGSFFSGFISVTISAWLVGFLFASMYNSFLTKK</sequence>
<gene>
    <name evidence="4" type="ORF">UX47_C0013G0009</name>
</gene>
<feature type="transmembrane region" description="Helical" evidence="2">
    <location>
        <begin position="6"/>
        <end position="24"/>
    </location>
</feature>
<keyword evidence="2" id="KW-0812">Transmembrane</keyword>